<proteinExistence type="predicted"/>
<feature type="signal peptide" evidence="1">
    <location>
        <begin position="1"/>
        <end position="18"/>
    </location>
</feature>
<feature type="chain" id="PRO_5022925947" description="Secreted protein" evidence="1">
    <location>
        <begin position="19"/>
        <end position="78"/>
    </location>
</feature>
<evidence type="ECO:0000256" key="1">
    <source>
        <dbReference type="SAM" id="SignalP"/>
    </source>
</evidence>
<sequence>MASMCSLKVLVPWSVSTSLTMLRCPSPPLPRCLNAPCSLRRSCSKPLPFIWLEEDSSSCNPEAETLQCLASPGLLWAL</sequence>
<name>A0A5B7IE88_PORTR</name>
<accession>A0A5B7IE88</accession>
<keyword evidence="1" id="KW-0732">Signal</keyword>
<evidence type="ECO:0000313" key="3">
    <source>
        <dbReference type="Proteomes" id="UP000324222"/>
    </source>
</evidence>
<protein>
    <recommendedName>
        <fullName evidence="4">Secreted protein</fullName>
    </recommendedName>
</protein>
<dbReference type="AlphaFoldDB" id="A0A5B7IE88"/>
<comment type="caution">
    <text evidence="2">The sequence shown here is derived from an EMBL/GenBank/DDBJ whole genome shotgun (WGS) entry which is preliminary data.</text>
</comment>
<evidence type="ECO:0008006" key="4">
    <source>
        <dbReference type="Google" id="ProtNLM"/>
    </source>
</evidence>
<organism evidence="2 3">
    <name type="scientific">Portunus trituberculatus</name>
    <name type="common">Swimming crab</name>
    <name type="synonym">Neptunus trituberculatus</name>
    <dbReference type="NCBI Taxonomy" id="210409"/>
    <lineage>
        <taxon>Eukaryota</taxon>
        <taxon>Metazoa</taxon>
        <taxon>Ecdysozoa</taxon>
        <taxon>Arthropoda</taxon>
        <taxon>Crustacea</taxon>
        <taxon>Multicrustacea</taxon>
        <taxon>Malacostraca</taxon>
        <taxon>Eumalacostraca</taxon>
        <taxon>Eucarida</taxon>
        <taxon>Decapoda</taxon>
        <taxon>Pleocyemata</taxon>
        <taxon>Brachyura</taxon>
        <taxon>Eubrachyura</taxon>
        <taxon>Portunoidea</taxon>
        <taxon>Portunidae</taxon>
        <taxon>Portuninae</taxon>
        <taxon>Portunus</taxon>
    </lineage>
</organism>
<evidence type="ECO:0000313" key="2">
    <source>
        <dbReference type="EMBL" id="MPC83701.1"/>
    </source>
</evidence>
<keyword evidence="3" id="KW-1185">Reference proteome</keyword>
<dbReference type="EMBL" id="VSRR010063206">
    <property type="protein sequence ID" value="MPC83701.1"/>
    <property type="molecule type" value="Genomic_DNA"/>
</dbReference>
<reference evidence="2 3" key="1">
    <citation type="submission" date="2019-05" db="EMBL/GenBank/DDBJ databases">
        <title>Another draft genome of Portunus trituberculatus and its Hox gene families provides insights of decapod evolution.</title>
        <authorList>
            <person name="Jeong J.-H."/>
            <person name="Song I."/>
            <person name="Kim S."/>
            <person name="Choi T."/>
            <person name="Kim D."/>
            <person name="Ryu S."/>
            <person name="Kim W."/>
        </authorList>
    </citation>
    <scope>NUCLEOTIDE SEQUENCE [LARGE SCALE GENOMIC DNA]</scope>
    <source>
        <tissue evidence="2">Muscle</tissue>
    </source>
</reference>
<dbReference type="Proteomes" id="UP000324222">
    <property type="component" value="Unassembled WGS sequence"/>
</dbReference>
<gene>
    <name evidence="2" type="ORF">E2C01_078416</name>
</gene>